<evidence type="ECO:0000313" key="9">
    <source>
        <dbReference type="Proteomes" id="UP000587527"/>
    </source>
</evidence>
<evidence type="ECO:0000259" key="6">
    <source>
        <dbReference type="Pfam" id="PF01782"/>
    </source>
</evidence>
<reference evidence="8 9" key="1">
    <citation type="submission" date="2020-08" db="EMBL/GenBank/DDBJ databases">
        <title>Sequencing the genomes of 1000 actinobacteria strains.</title>
        <authorList>
            <person name="Klenk H.-P."/>
        </authorList>
    </citation>
    <scope>NUCLEOTIDE SEQUENCE [LARGE SCALE GENOMIC DNA]</scope>
    <source>
        <strain evidence="8 9">DSM 45362</strain>
    </source>
</reference>
<dbReference type="GO" id="GO:0006364">
    <property type="term" value="P:rRNA processing"/>
    <property type="evidence" value="ECO:0007669"/>
    <property type="project" value="UniProtKB-UniRule"/>
</dbReference>
<dbReference type="AlphaFoldDB" id="A0A841BZK0"/>
<dbReference type="GO" id="GO:0005737">
    <property type="term" value="C:cytoplasm"/>
    <property type="evidence" value="ECO:0007669"/>
    <property type="project" value="UniProtKB-SubCell"/>
</dbReference>
<comment type="function">
    <text evidence="5">An accessory protein needed during the final step in the assembly of 30S ribosomal subunit, possibly for assembly of the head region. Essential for efficient processing of 16S rRNA. May be needed both before and after RbfA during the maturation of 16S rRNA. It has affinity for free ribosomal 30S subunits but not for 70S ribosomes.</text>
</comment>
<dbReference type="InterPro" id="IPR011033">
    <property type="entry name" value="PRC_barrel-like_sf"/>
</dbReference>
<evidence type="ECO:0000256" key="5">
    <source>
        <dbReference type="HAMAP-Rule" id="MF_00014"/>
    </source>
</evidence>
<keyword evidence="9" id="KW-1185">Reference proteome</keyword>
<dbReference type="HAMAP" id="MF_00014">
    <property type="entry name" value="Ribosome_mat_RimM"/>
    <property type="match status" value="1"/>
</dbReference>
<keyword evidence="1 5" id="KW-0963">Cytoplasm</keyword>
<evidence type="ECO:0000256" key="4">
    <source>
        <dbReference type="ARBA" id="ARBA00023186"/>
    </source>
</evidence>
<dbReference type="InterPro" id="IPR011961">
    <property type="entry name" value="RimM"/>
</dbReference>
<dbReference type="GO" id="GO:0043022">
    <property type="term" value="F:ribosome binding"/>
    <property type="evidence" value="ECO:0007669"/>
    <property type="project" value="InterPro"/>
</dbReference>
<dbReference type="SUPFAM" id="SSF50447">
    <property type="entry name" value="Translation proteins"/>
    <property type="match status" value="1"/>
</dbReference>
<evidence type="ECO:0000256" key="1">
    <source>
        <dbReference type="ARBA" id="ARBA00022490"/>
    </source>
</evidence>
<evidence type="ECO:0000256" key="3">
    <source>
        <dbReference type="ARBA" id="ARBA00022552"/>
    </source>
</evidence>
<comment type="caution">
    <text evidence="8">The sequence shown here is derived from an EMBL/GenBank/DDBJ whole genome shotgun (WGS) entry which is preliminary data.</text>
</comment>
<comment type="subunit">
    <text evidence="5">Binds ribosomal protein uS19.</text>
</comment>
<dbReference type="Proteomes" id="UP000587527">
    <property type="component" value="Unassembled WGS sequence"/>
</dbReference>
<keyword evidence="3 5" id="KW-0698">rRNA processing</keyword>
<dbReference type="PANTHER" id="PTHR33692:SF1">
    <property type="entry name" value="RIBOSOME MATURATION FACTOR RIMM"/>
    <property type="match status" value="1"/>
</dbReference>
<dbReference type="Gene3D" id="2.40.30.60">
    <property type="entry name" value="RimM"/>
    <property type="match status" value="1"/>
</dbReference>
<feature type="domain" description="RimM N-terminal" evidence="6">
    <location>
        <begin position="12"/>
        <end position="92"/>
    </location>
</feature>
<organism evidence="8 9">
    <name type="scientific">Allocatelliglobosispora scoriae</name>
    <dbReference type="NCBI Taxonomy" id="643052"/>
    <lineage>
        <taxon>Bacteria</taxon>
        <taxon>Bacillati</taxon>
        <taxon>Actinomycetota</taxon>
        <taxon>Actinomycetes</taxon>
        <taxon>Micromonosporales</taxon>
        <taxon>Micromonosporaceae</taxon>
        <taxon>Allocatelliglobosispora</taxon>
    </lineage>
</organism>
<dbReference type="InterPro" id="IPR056792">
    <property type="entry name" value="PRC_RimM"/>
</dbReference>
<dbReference type="Gene3D" id="2.30.30.240">
    <property type="entry name" value="PRC-barrel domain"/>
    <property type="match status" value="1"/>
</dbReference>
<dbReference type="GO" id="GO:0042274">
    <property type="term" value="P:ribosomal small subunit biogenesis"/>
    <property type="evidence" value="ECO:0007669"/>
    <property type="project" value="UniProtKB-UniRule"/>
</dbReference>
<gene>
    <name evidence="5" type="primary">rimM</name>
    <name evidence="8" type="ORF">F4553_005656</name>
</gene>
<dbReference type="Pfam" id="PF01782">
    <property type="entry name" value="RimM"/>
    <property type="match status" value="1"/>
</dbReference>
<dbReference type="PANTHER" id="PTHR33692">
    <property type="entry name" value="RIBOSOME MATURATION FACTOR RIMM"/>
    <property type="match status" value="1"/>
</dbReference>
<feature type="domain" description="Ribosome maturation factor RimM PRC barrel" evidence="7">
    <location>
        <begin position="107"/>
        <end position="174"/>
    </location>
</feature>
<comment type="domain">
    <text evidence="5">The PRC barrel domain binds ribosomal protein uS19.</text>
</comment>
<name>A0A841BZK0_9ACTN</name>
<accession>A0A841BZK0</accession>
<comment type="subcellular location">
    <subcellularLocation>
        <location evidence="5">Cytoplasm</location>
    </subcellularLocation>
</comment>
<dbReference type="InterPro" id="IPR002676">
    <property type="entry name" value="RimM_N"/>
</dbReference>
<dbReference type="InterPro" id="IPR036976">
    <property type="entry name" value="RimM_N_sf"/>
</dbReference>
<comment type="similarity">
    <text evidence="5">Belongs to the RimM family.</text>
</comment>
<keyword evidence="4 5" id="KW-0143">Chaperone</keyword>
<evidence type="ECO:0000259" key="7">
    <source>
        <dbReference type="Pfam" id="PF24986"/>
    </source>
</evidence>
<dbReference type="SUPFAM" id="SSF50346">
    <property type="entry name" value="PRC-barrel domain"/>
    <property type="match status" value="1"/>
</dbReference>
<evidence type="ECO:0000256" key="2">
    <source>
        <dbReference type="ARBA" id="ARBA00022517"/>
    </source>
</evidence>
<dbReference type="NCBIfam" id="TIGR02273">
    <property type="entry name" value="16S_RimM"/>
    <property type="match status" value="1"/>
</dbReference>
<proteinExistence type="inferred from homology"/>
<dbReference type="InterPro" id="IPR009000">
    <property type="entry name" value="Transl_B-barrel_sf"/>
</dbReference>
<dbReference type="Pfam" id="PF24986">
    <property type="entry name" value="PRC_RimM"/>
    <property type="match status" value="1"/>
</dbReference>
<evidence type="ECO:0000313" key="8">
    <source>
        <dbReference type="EMBL" id="MBB5872222.1"/>
    </source>
</evidence>
<keyword evidence="2 5" id="KW-0690">Ribosome biogenesis</keyword>
<dbReference type="EMBL" id="JACHMN010000003">
    <property type="protein sequence ID" value="MBB5872222.1"/>
    <property type="molecule type" value="Genomic_DNA"/>
</dbReference>
<sequence length="177" mass="19364">MTSSTPDTSRLVVGKIIRPHGVRGEVVVDMRTDSPEQRFTMGSVYFTDPIAGRTLKLESGRWHQGRLLAVFAEIPDRNAAEDARGTLLWLDVAEIEAPEDPDEFNDFQLVGLDVVTVEGEHVGKIVRIDHAPASDLLVITWSDGRIVLLPFVTSMVPTVDIAGGRVVINPPDGLLDL</sequence>
<dbReference type="GO" id="GO:0005840">
    <property type="term" value="C:ribosome"/>
    <property type="evidence" value="ECO:0007669"/>
    <property type="project" value="InterPro"/>
</dbReference>
<protein>
    <recommendedName>
        <fullName evidence="5">Ribosome maturation factor RimM</fullName>
    </recommendedName>
</protein>